<feature type="transmembrane region" description="Helical" evidence="8">
    <location>
        <begin position="20"/>
        <end position="41"/>
    </location>
</feature>
<keyword evidence="6 8" id="KW-1133">Transmembrane helix</keyword>
<keyword evidence="5 8" id="KW-0812">Transmembrane</keyword>
<evidence type="ECO:0000256" key="7">
    <source>
        <dbReference type="ARBA" id="ARBA00023136"/>
    </source>
</evidence>
<accession>A0A1J5JV57</accession>
<evidence type="ECO:0000313" key="9">
    <source>
        <dbReference type="EMBL" id="OIQ09902.1"/>
    </source>
</evidence>
<keyword evidence="7 8" id="KW-0472">Membrane</keyword>
<feature type="transmembrane region" description="Helical" evidence="8">
    <location>
        <begin position="127"/>
        <end position="149"/>
    </location>
</feature>
<feature type="transmembrane region" description="Helical" evidence="8">
    <location>
        <begin position="103"/>
        <end position="121"/>
    </location>
</feature>
<evidence type="ECO:0000256" key="2">
    <source>
        <dbReference type="ARBA" id="ARBA00022448"/>
    </source>
</evidence>
<dbReference type="InterPro" id="IPR001851">
    <property type="entry name" value="ABC_transp_permease"/>
</dbReference>
<keyword evidence="3" id="KW-1003">Cell membrane</keyword>
<keyword evidence="4" id="KW-0997">Cell inner membrane</keyword>
<evidence type="ECO:0000256" key="4">
    <source>
        <dbReference type="ARBA" id="ARBA00022519"/>
    </source>
</evidence>
<dbReference type="Proteomes" id="UP000182743">
    <property type="component" value="Unassembled WGS sequence"/>
</dbReference>
<organism evidence="9 10">
    <name type="scientific">Neomoorella thermoacetica</name>
    <name type="common">Clostridium thermoaceticum</name>
    <dbReference type="NCBI Taxonomy" id="1525"/>
    <lineage>
        <taxon>Bacteria</taxon>
        <taxon>Bacillati</taxon>
        <taxon>Bacillota</taxon>
        <taxon>Clostridia</taxon>
        <taxon>Neomoorellales</taxon>
        <taxon>Neomoorellaceae</taxon>
        <taxon>Neomoorella</taxon>
    </lineage>
</organism>
<keyword evidence="2" id="KW-0813">Transport</keyword>
<dbReference type="CDD" id="cd06579">
    <property type="entry name" value="TM_PBP1_transp_AraH_like"/>
    <property type="match status" value="1"/>
</dbReference>
<evidence type="ECO:0000256" key="3">
    <source>
        <dbReference type="ARBA" id="ARBA00022475"/>
    </source>
</evidence>
<dbReference type="PANTHER" id="PTHR32196">
    <property type="entry name" value="ABC TRANSPORTER PERMEASE PROTEIN YPHD-RELATED-RELATED"/>
    <property type="match status" value="1"/>
</dbReference>
<feature type="transmembrane region" description="Helical" evidence="8">
    <location>
        <begin position="219"/>
        <end position="240"/>
    </location>
</feature>
<dbReference type="AlphaFoldDB" id="A0A1J5JV57"/>
<evidence type="ECO:0000256" key="1">
    <source>
        <dbReference type="ARBA" id="ARBA00004651"/>
    </source>
</evidence>
<protein>
    <submittedName>
        <fullName evidence="9">Ribose transport system permease protein RbsC</fullName>
    </submittedName>
</protein>
<name>A0A1J5JV57_NEOTH</name>
<evidence type="ECO:0000256" key="5">
    <source>
        <dbReference type="ARBA" id="ARBA00022692"/>
    </source>
</evidence>
<reference evidence="9 10" key="1">
    <citation type="submission" date="2016-08" db="EMBL/GenBank/DDBJ databases">
        <title>Genome-based comparison of Moorella thermoacetic strains.</title>
        <authorList>
            <person name="Poehlein A."/>
            <person name="Bengelsdorf F.R."/>
            <person name="Esser C."/>
            <person name="Duerre P."/>
            <person name="Daniel R."/>
        </authorList>
    </citation>
    <scope>NUCLEOTIDE SEQUENCE [LARGE SCALE GENOMIC DNA]</scope>
    <source>
        <strain evidence="9 10">DSM 11768</strain>
    </source>
</reference>
<feature type="transmembrane region" description="Helical" evidence="8">
    <location>
        <begin position="300"/>
        <end position="321"/>
    </location>
</feature>
<dbReference type="Pfam" id="PF02653">
    <property type="entry name" value="BPD_transp_2"/>
    <property type="match status" value="1"/>
</dbReference>
<feature type="transmembrane region" description="Helical" evidence="8">
    <location>
        <begin position="276"/>
        <end position="293"/>
    </location>
</feature>
<dbReference type="PANTHER" id="PTHR32196:SF21">
    <property type="entry name" value="ABC TRANSPORTER PERMEASE PROTEIN YPHD-RELATED"/>
    <property type="match status" value="1"/>
</dbReference>
<feature type="transmembrane region" description="Helical" evidence="8">
    <location>
        <begin position="170"/>
        <end position="191"/>
    </location>
</feature>
<dbReference type="EMBL" id="MIHH01000002">
    <property type="protein sequence ID" value="OIQ09902.1"/>
    <property type="molecule type" value="Genomic_DNA"/>
</dbReference>
<proteinExistence type="predicted"/>
<dbReference type="GO" id="GO:0022857">
    <property type="term" value="F:transmembrane transporter activity"/>
    <property type="evidence" value="ECO:0007669"/>
    <property type="project" value="InterPro"/>
</dbReference>
<evidence type="ECO:0000256" key="6">
    <source>
        <dbReference type="ARBA" id="ARBA00022989"/>
    </source>
</evidence>
<evidence type="ECO:0000313" key="10">
    <source>
        <dbReference type="Proteomes" id="UP000182743"/>
    </source>
</evidence>
<evidence type="ECO:0000256" key="8">
    <source>
        <dbReference type="SAM" id="Phobius"/>
    </source>
</evidence>
<comment type="caution">
    <text evidence="9">The sequence shown here is derived from an EMBL/GenBank/DDBJ whole genome shotgun (WGS) entry which is preliminary data.</text>
</comment>
<dbReference type="GO" id="GO:0005886">
    <property type="term" value="C:plasma membrane"/>
    <property type="evidence" value="ECO:0007669"/>
    <property type="project" value="UniProtKB-SubCell"/>
</dbReference>
<gene>
    <name evidence="9" type="primary">rbsC_1</name>
    <name evidence="9" type="ORF">MOOR_07440</name>
</gene>
<feature type="transmembrane region" description="Helical" evidence="8">
    <location>
        <begin position="53"/>
        <end position="72"/>
    </location>
</feature>
<sequence length="331" mass="34887">MVSVVTKKEPANLGRVLKRSLHSMAPLWTLIILFIFFSLASDTFFRIINFRNILIQVSTMAIMSTGVTFVLLTGEIDLSVADVGGLAGVIAAYATATLALPQSVSIILALVITLLLGYFNGFGTARLGIPSFMITLAMMVIAGGLSLYFTRGRVIFKIPDLLKVLGTGSIGPIPIIVIIAAIVLALAHFVLQYTRYGRYVYMTGANREAAELSGVNTRAVIASCLAISGFTAGLSGLMNLGRLGSAQPSVPSDMLINAIAAVVLGGTSLAGGEGGIPNTIIGLLILGILRNGLDQVSTDVYLKTFITGIILVVALFLNIVASRLRHTAEDE</sequence>
<comment type="subcellular location">
    <subcellularLocation>
        <location evidence="1">Cell membrane</location>
        <topology evidence="1">Multi-pass membrane protein</topology>
    </subcellularLocation>
</comment>